<keyword evidence="2" id="KW-1185">Reference proteome</keyword>
<proteinExistence type="predicted"/>
<dbReference type="Proteomes" id="UP000789366">
    <property type="component" value="Unassembled WGS sequence"/>
</dbReference>
<evidence type="ECO:0000313" key="2">
    <source>
        <dbReference type="Proteomes" id="UP000789366"/>
    </source>
</evidence>
<comment type="caution">
    <text evidence="1">The sequence shown here is derived from an EMBL/GenBank/DDBJ whole genome shotgun (WGS) entry which is preliminary data.</text>
</comment>
<reference evidence="1" key="1">
    <citation type="submission" date="2021-06" db="EMBL/GenBank/DDBJ databases">
        <authorList>
            <person name="Kallberg Y."/>
            <person name="Tangrot J."/>
            <person name="Rosling A."/>
        </authorList>
    </citation>
    <scope>NUCLEOTIDE SEQUENCE</scope>
    <source>
        <strain evidence="1">28 12/20/2015</strain>
    </source>
</reference>
<evidence type="ECO:0000313" key="1">
    <source>
        <dbReference type="EMBL" id="CAG8671906.1"/>
    </source>
</evidence>
<gene>
    <name evidence="1" type="ORF">SPELUC_LOCUS9706</name>
</gene>
<dbReference type="EMBL" id="CAJVPW010016684">
    <property type="protein sequence ID" value="CAG8671906.1"/>
    <property type="molecule type" value="Genomic_DNA"/>
</dbReference>
<organism evidence="1 2">
    <name type="scientific">Cetraspora pellucida</name>
    <dbReference type="NCBI Taxonomy" id="1433469"/>
    <lineage>
        <taxon>Eukaryota</taxon>
        <taxon>Fungi</taxon>
        <taxon>Fungi incertae sedis</taxon>
        <taxon>Mucoromycota</taxon>
        <taxon>Glomeromycotina</taxon>
        <taxon>Glomeromycetes</taxon>
        <taxon>Diversisporales</taxon>
        <taxon>Gigasporaceae</taxon>
        <taxon>Cetraspora</taxon>
    </lineage>
</organism>
<accession>A0ACA9NU61</accession>
<name>A0ACA9NU61_9GLOM</name>
<protein>
    <submittedName>
        <fullName evidence="1">15254_t:CDS:1</fullName>
    </submittedName>
</protein>
<feature type="non-terminal residue" evidence="1">
    <location>
        <position position="1"/>
    </location>
</feature>
<sequence length="53" mass="5995">KREKEAASTSKSKEKEGHTTIISVMKQYYKDGKVKDGDLVEPSQIEDELTPKL</sequence>
<feature type="non-terminal residue" evidence="1">
    <location>
        <position position="53"/>
    </location>
</feature>